<name>A0A1H1BLS8_9MICO</name>
<evidence type="ECO:0000313" key="1">
    <source>
        <dbReference type="EMBL" id="SDQ52882.1"/>
    </source>
</evidence>
<accession>A0A1H1BLS8</accession>
<dbReference type="EMBL" id="FNKB01000002">
    <property type="protein sequence ID" value="SDQ52882.1"/>
    <property type="molecule type" value="Genomic_DNA"/>
</dbReference>
<reference evidence="1 2" key="1">
    <citation type="submission" date="2016-10" db="EMBL/GenBank/DDBJ databases">
        <authorList>
            <person name="de Groot N.N."/>
        </authorList>
    </citation>
    <scope>NUCLEOTIDE SEQUENCE [LARGE SCALE GENOMIC DNA]</scope>
    <source>
        <strain evidence="1 2">DSM 22788</strain>
    </source>
</reference>
<dbReference type="Proteomes" id="UP000182690">
    <property type="component" value="Unassembled WGS sequence"/>
</dbReference>
<dbReference type="AlphaFoldDB" id="A0A1H1BLS8"/>
<evidence type="ECO:0000313" key="2">
    <source>
        <dbReference type="Proteomes" id="UP000182690"/>
    </source>
</evidence>
<protein>
    <submittedName>
        <fullName evidence="1">Uncharacterized protein</fullName>
    </submittedName>
</protein>
<organism evidence="1 2">
    <name type="scientific">Leucobacter chromiiresistens</name>
    <dbReference type="NCBI Taxonomy" id="1079994"/>
    <lineage>
        <taxon>Bacteria</taxon>
        <taxon>Bacillati</taxon>
        <taxon>Actinomycetota</taxon>
        <taxon>Actinomycetes</taxon>
        <taxon>Micrococcales</taxon>
        <taxon>Microbacteriaceae</taxon>
        <taxon>Leucobacter</taxon>
    </lineage>
</organism>
<proteinExistence type="predicted"/>
<dbReference type="STRING" id="1079994.SAMN04488565_2907"/>
<gene>
    <name evidence="1" type="ORF">SAMN04488565_2907</name>
</gene>
<sequence>MSIMARLPQANNSPCKIQGCQLDAHDEAAPTLHTGVTKYTDAWSVTAMFDEADGRWEVDAVSTYRRDLTLAEARAFAEAIIMVTSWCEIVSTKAVAA</sequence>